<evidence type="ECO:0008006" key="6">
    <source>
        <dbReference type="Google" id="ProtNLM"/>
    </source>
</evidence>
<reference evidence="4 5" key="1">
    <citation type="journal article" date="2015" name="Mol. Biochem. Parasitol.">
        <title>Identification of polymorphic genes for use in assemblage B genotyping assays through comparative genomics of multiple assemblage B Giardia duodenalis isolates.</title>
        <authorList>
            <person name="Wielinga C."/>
            <person name="Thompson R.C."/>
            <person name="Monis P."/>
            <person name="Ryan U."/>
        </authorList>
    </citation>
    <scope>NUCLEOTIDE SEQUENCE [LARGE SCALE GENOMIC DNA]</scope>
    <source>
        <strain evidence="4 5">BAH15c1</strain>
    </source>
</reference>
<dbReference type="AlphaFoldDB" id="A0A132NRM6"/>
<dbReference type="InterPro" id="IPR016049">
    <property type="entry name" value="RNA_pol_Rpc34-like"/>
</dbReference>
<evidence type="ECO:0000313" key="5">
    <source>
        <dbReference type="Proteomes" id="UP000070089"/>
    </source>
</evidence>
<name>A0A132NRM6_GIAIN</name>
<dbReference type="Proteomes" id="UP000070089">
    <property type="component" value="Unassembled WGS sequence"/>
</dbReference>
<dbReference type="PANTHER" id="PTHR12780">
    <property type="entry name" value="RNA POLYMERASE III DNA DIRECTED , 39KD SUBUNIT-RELATED"/>
    <property type="match status" value="1"/>
</dbReference>
<evidence type="ECO:0000256" key="3">
    <source>
        <dbReference type="ARBA" id="ARBA00023242"/>
    </source>
</evidence>
<protein>
    <recommendedName>
        <fullName evidence="6">DNA-directed RNA polymerase III subunit RPC6</fullName>
    </recommendedName>
</protein>
<dbReference type="GO" id="GO:0006383">
    <property type="term" value="P:transcription by RNA polymerase III"/>
    <property type="evidence" value="ECO:0007669"/>
    <property type="project" value="InterPro"/>
</dbReference>
<sequence>MLSGFLIGIGTPCYQLGAYSVPNYSLVLKNPMPPDMKLSETMKKNHAGLQEADLRNVYVVVCMHSLKARTRGITASEVKDVLQRRGYTAGNVADSLKKLETRQLIVSVQEKQARYYLPKELSRASDATSSSLAGRFSEDELAKLSALVYKAIGRAPVVFDDICKTVQKNEIGALTPEEVRVIIGALIADGAVMEMVTNMGTAYRSVSSDFYSYCPSYDYVPGHQGMHVSATPCCKCPHLYVCGPGSAISPEQCIYINQWLNGVD</sequence>
<dbReference type="Pfam" id="PF05158">
    <property type="entry name" value="RNA_pol_Rpc34"/>
    <property type="match status" value="1"/>
</dbReference>
<dbReference type="InterPro" id="IPR007832">
    <property type="entry name" value="RNA_pol_Rpc34"/>
</dbReference>
<proteinExistence type="predicted"/>
<dbReference type="OrthoDB" id="613763at2759"/>
<gene>
    <name evidence="4" type="ORF">QR46_3257</name>
</gene>
<evidence type="ECO:0000256" key="2">
    <source>
        <dbReference type="ARBA" id="ARBA00023163"/>
    </source>
</evidence>
<keyword evidence="2" id="KW-0804">Transcription</keyword>
<dbReference type="VEuPathDB" id="GiardiaDB:QR46_3257"/>
<evidence type="ECO:0000313" key="4">
    <source>
        <dbReference type="EMBL" id="KWX12744.1"/>
    </source>
</evidence>
<evidence type="ECO:0000256" key="1">
    <source>
        <dbReference type="ARBA" id="ARBA00004123"/>
    </source>
</evidence>
<accession>A0A132NRM6</accession>
<dbReference type="GO" id="GO:0005666">
    <property type="term" value="C:RNA polymerase III complex"/>
    <property type="evidence" value="ECO:0007669"/>
    <property type="project" value="InterPro"/>
</dbReference>
<comment type="subcellular location">
    <subcellularLocation>
        <location evidence="1">Nucleus</location>
    </subcellularLocation>
</comment>
<organism evidence="4 5">
    <name type="scientific">Giardia duodenalis assemblage B</name>
    <dbReference type="NCBI Taxonomy" id="1394984"/>
    <lineage>
        <taxon>Eukaryota</taxon>
        <taxon>Metamonada</taxon>
        <taxon>Diplomonadida</taxon>
        <taxon>Hexamitidae</taxon>
        <taxon>Giardiinae</taxon>
        <taxon>Giardia</taxon>
    </lineage>
</organism>
<comment type="caution">
    <text evidence="4">The sequence shown here is derived from an EMBL/GenBank/DDBJ whole genome shotgun (WGS) entry which is preliminary data.</text>
</comment>
<keyword evidence="3" id="KW-0539">Nucleus</keyword>
<dbReference type="EMBL" id="JXTI01000101">
    <property type="protein sequence ID" value="KWX12744.1"/>
    <property type="molecule type" value="Genomic_DNA"/>
</dbReference>